<dbReference type="AlphaFoldDB" id="A0A2X4SF39"/>
<name>A0A2X4SF39_9PORP</name>
<evidence type="ECO:0000313" key="1">
    <source>
        <dbReference type="EMBL" id="SQH72632.1"/>
    </source>
</evidence>
<evidence type="ECO:0000313" key="2">
    <source>
        <dbReference type="Proteomes" id="UP000249300"/>
    </source>
</evidence>
<dbReference type="RefSeq" id="WP_023940589.1">
    <property type="nucleotide sequence ID" value="NZ_JQJC01000008.1"/>
</dbReference>
<proteinExistence type="predicted"/>
<dbReference type="Proteomes" id="UP000249300">
    <property type="component" value="Chromosome 1"/>
</dbReference>
<dbReference type="KEGG" id="pcre:NCTC12858_00458"/>
<organism evidence="1 2">
    <name type="scientific">Porphyromonas crevioricanis</name>
    <dbReference type="NCBI Taxonomy" id="393921"/>
    <lineage>
        <taxon>Bacteria</taxon>
        <taxon>Pseudomonadati</taxon>
        <taxon>Bacteroidota</taxon>
        <taxon>Bacteroidia</taxon>
        <taxon>Bacteroidales</taxon>
        <taxon>Porphyromonadaceae</taxon>
        <taxon>Porphyromonas</taxon>
    </lineage>
</organism>
<evidence type="ECO:0008006" key="3">
    <source>
        <dbReference type="Google" id="ProtNLM"/>
    </source>
</evidence>
<dbReference type="EMBL" id="LS483447">
    <property type="protein sequence ID" value="SQH72632.1"/>
    <property type="molecule type" value="Genomic_DNA"/>
</dbReference>
<keyword evidence="2" id="KW-1185">Reference proteome</keyword>
<sequence>MNSKHVIFGIVFLFSLLLMTGAVRDERESSEAFGVGDVLPGIKSLASVSDGATDMPAEYMLVHFWASYDGESRAENIRWQNFFASAEKVRNLVAYRAVSLDPDPAVYRRTASIDGLDKERQSHIGLFAEKIHAGQLHALSKSFHTYLVDKHGVIRAVDPSPLFPAKRLK</sequence>
<accession>A0A2X4SF39</accession>
<dbReference type="Gene3D" id="3.40.30.10">
    <property type="entry name" value="Glutaredoxin"/>
    <property type="match status" value="1"/>
</dbReference>
<gene>
    <name evidence="1" type="ORF">NCTC12858_00458</name>
</gene>
<reference evidence="1 2" key="1">
    <citation type="submission" date="2018-06" db="EMBL/GenBank/DDBJ databases">
        <authorList>
            <consortium name="Pathogen Informatics"/>
            <person name="Doyle S."/>
        </authorList>
    </citation>
    <scope>NUCLEOTIDE SEQUENCE [LARGE SCALE GENOMIC DNA]</scope>
    <source>
        <strain evidence="1 2">NCTC12858</strain>
    </source>
</reference>
<protein>
    <recommendedName>
        <fullName evidence="3">DUF5106 domain-containing protein</fullName>
    </recommendedName>
</protein>